<dbReference type="Pfam" id="PF13483">
    <property type="entry name" value="Lactamase_B_3"/>
    <property type="match status" value="1"/>
</dbReference>
<evidence type="ECO:0000313" key="2">
    <source>
        <dbReference type="EMBL" id="GJG58543.1"/>
    </source>
</evidence>
<dbReference type="SUPFAM" id="SSF56281">
    <property type="entry name" value="Metallo-hydrolase/oxidoreductase"/>
    <property type="match status" value="1"/>
</dbReference>
<keyword evidence="1" id="KW-0732">Signal</keyword>
<dbReference type="AlphaFoldDB" id="A0A9R1C9H3"/>
<reference evidence="2" key="1">
    <citation type="journal article" date="2022" name="Int. J. Syst. Evol. Microbiol.">
        <title>Prevotella lacticifex sp. nov., isolated from the rumen of cows.</title>
        <authorList>
            <person name="Shinkai T."/>
            <person name="Ikeyama N."/>
            <person name="Kumagai M."/>
            <person name="Ohmori H."/>
            <person name="Sakamoto M."/>
            <person name="Ohkuma M."/>
            <person name="Mitsumori M."/>
        </authorList>
    </citation>
    <scope>NUCLEOTIDE SEQUENCE</scope>
    <source>
        <strain evidence="2">R5076</strain>
    </source>
</reference>
<protein>
    <submittedName>
        <fullName evidence="2">Metal-dependent hydrolase</fullName>
    </submittedName>
</protein>
<gene>
    <name evidence="2" type="ORF">PRLR5076_13940</name>
</gene>
<evidence type="ECO:0000313" key="3">
    <source>
        <dbReference type="Proteomes" id="UP000825483"/>
    </source>
</evidence>
<feature type="chain" id="PRO_5040440739" evidence="1">
    <location>
        <begin position="22"/>
        <end position="250"/>
    </location>
</feature>
<dbReference type="GeneID" id="72467420"/>
<proteinExistence type="predicted"/>
<accession>A0A9R1C9H3</accession>
<name>A0A9R1C9H3_9BACT</name>
<dbReference type="Gene3D" id="3.60.15.10">
    <property type="entry name" value="Ribonuclease Z/Hydroxyacylglutathione hydrolase-like"/>
    <property type="match status" value="1"/>
</dbReference>
<dbReference type="InterPro" id="IPR036866">
    <property type="entry name" value="RibonucZ/Hydroxyglut_hydro"/>
</dbReference>
<organism evidence="2 3">
    <name type="scientific">Prevotella lacticifex</name>
    <dbReference type="NCBI Taxonomy" id="2854755"/>
    <lineage>
        <taxon>Bacteria</taxon>
        <taxon>Pseudomonadati</taxon>
        <taxon>Bacteroidota</taxon>
        <taxon>Bacteroidia</taxon>
        <taxon>Bacteroidales</taxon>
        <taxon>Prevotellaceae</taxon>
        <taxon>Prevotella</taxon>
    </lineage>
</organism>
<dbReference type="InterPro" id="IPR050114">
    <property type="entry name" value="UPF0173_UPF0282_UlaG_hydrolase"/>
</dbReference>
<keyword evidence="3" id="KW-1185">Reference proteome</keyword>
<sequence>MRKIKTLALLLLGAVMMAACGDNQPQEKKGPDVYYTQNGKKITITPIKHASLQINYDGREFEIDPVCSHVGPVLSYLDKPKADFILVTNKQLDHFDDYAIHVLTDKYTELIIPKDIWYQMRIGNVMENNMYMNIGQKSVIYCVPAYNISKKNAKRHPKGRWNGYVLDFDGFRIYIAGDTEYIPEMKDLKNISIAFLPVSRFTMDLKQLRKAVETIKPKVVYPYHFYNADTAQIRHALQGTGAEVRIRYLR</sequence>
<dbReference type="PANTHER" id="PTHR43546:SF3">
    <property type="entry name" value="UPF0173 METAL-DEPENDENT HYDROLASE MJ1163"/>
    <property type="match status" value="1"/>
</dbReference>
<comment type="caution">
    <text evidence="2">The sequence shown here is derived from an EMBL/GenBank/DDBJ whole genome shotgun (WGS) entry which is preliminary data.</text>
</comment>
<evidence type="ECO:0000256" key="1">
    <source>
        <dbReference type="SAM" id="SignalP"/>
    </source>
</evidence>
<dbReference type="Proteomes" id="UP000825483">
    <property type="component" value="Unassembled WGS sequence"/>
</dbReference>
<dbReference type="EMBL" id="BPUB01000001">
    <property type="protein sequence ID" value="GJG58543.1"/>
    <property type="molecule type" value="Genomic_DNA"/>
</dbReference>
<dbReference type="PROSITE" id="PS51257">
    <property type="entry name" value="PROKAR_LIPOPROTEIN"/>
    <property type="match status" value="1"/>
</dbReference>
<dbReference type="PANTHER" id="PTHR43546">
    <property type="entry name" value="UPF0173 METAL-DEPENDENT HYDROLASE MJ1163-RELATED"/>
    <property type="match status" value="1"/>
</dbReference>
<feature type="signal peptide" evidence="1">
    <location>
        <begin position="1"/>
        <end position="21"/>
    </location>
</feature>
<dbReference type="RefSeq" id="WP_223929209.1">
    <property type="nucleotide sequence ID" value="NZ_BPTU01000001.1"/>
</dbReference>
<keyword evidence="2" id="KW-0378">Hydrolase</keyword>
<dbReference type="GO" id="GO:0016787">
    <property type="term" value="F:hydrolase activity"/>
    <property type="evidence" value="ECO:0007669"/>
    <property type="project" value="UniProtKB-KW"/>
</dbReference>